<evidence type="ECO:0000313" key="1">
    <source>
        <dbReference type="EMBL" id="ARJ05983.1"/>
    </source>
</evidence>
<dbReference type="RefSeq" id="WP_085020121.1">
    <property type="nucleotide sequence ID" value="NZ_BMHD01000001.1"/>
</dbReference>
<reference evidence="1 2" key="1">
    <citation type="submission" date="2017-04" db="EMBL/GenBank/DDBJ databases">
        <authorList>
            <person name="Afonso C.L."/>
            <person name="Miller P.J."/>
            <person name="Scott M.A."/>
            <person name="Spackman E."/>
            <person name="Goraichik I."/>
            <person name="Dimitrov K.M."/>
            <person name="Suarez D.L."/>
            <person name="Swayne D.E."/>
        </authorList>
    </citation>
    <scope>NUCLEOTIDE SEQUENCE [LARGE SCALE GENOMIC DNA]</scope>
    <source>
        <strain evidence="2">XA(T)</strain>
    </source>
</reference>
<proteinExistence type="predicted"/>
<dbReference type="Proteomes" id="UP000192775">
    <property type="component" value="Chromosome"/>
</dbReference>
<accession>A0A1X9LLD3</accession>
<dbReference type="EMBL" id="CP020715">
    <property type="protein sequence ID" value="ARJ05983.1"/>
    <property type="molecule type" value="Genomic_DNA"/>
</dbReference>
<gene>
    <name evidence="1" type="ORF">B5808_12675</name>
</gene>
<protein>
    <submittedName>
        <fullName evidence="1">Uncharacterized protein</fullName>
    </submittedName>
</protein>
<dbReference type="KEGG" id="cphy:B5808_12675"/>
<organism evidence="1 2">
    <name type="scientific">Cnuibacter physcomitrellae</name>
    <dbReference type="NCBI Taxonomy" id="1619308"/>
    <lineage>
        <taxon>Bacteria</taxon>
        <taxon>Bacillati</taxon>
        <taxon>Actinomycetota</taxon>
        <taxon>Actinomycetes</taxon>
        <taxon>Micrococcales</taxon>
        <taxon>Microbacteriaceae</taxon>
        <taxon>Cnuibacter</taxon>
    </lineage>
</organism>
<evidence type="ECO:0000313" key="2">
    <source>
        <dbReference type="Proteomes" id="UP000192775"/>
    </source>
</evidence>
<keyword evidence="2" id="KW-1185">Reference proteome</keyword>
<dbReference type="AlphaFoldDB" id="A0A1X9LLD3"/>
<dbReference type="STRING" id="1619308.B5808_12675"/>
<name>A0A1X9LLD3_9MICO</name>
<sequence>MRYPIDVSGRGLAVAALLVGFGAGLWRDLLGVWGYLCLAGVLVAVTVVHLTRTRLWRNLPLSRLPKTLLLYVLVLVVMIPFTLRPGEDALVAFAQLAGLVVGLFLAAGLTWPVLLSALTRAFSLLIGFSLLFELVVAVFVRQPVHPLVPREGEPVWTYGDLFRYGHVQGLVGSSAALGFIALLLVITVGIQWAQSLRPTASAVIWVVLGAATIVLTRDLPVLTATGVCALMLGVMVLARRLGPVARVVLLVAMGAVKLGVVLALAWSAQSAGAWADVQQHAGIVGVLLLAALIAGLFYRLWWFAVDRPLDSRGVPGEHVPMTLYPALVSTALVTVSVWNDVMIVTGGWMLLVALAVHSKLDNHRVGLDLGVPRRSFVASASAVAVR</sequence>